<dbReference type="InterPro" id="IPR011004">
    <property type="entry name" value="Trimer_LpxA-like_sf"/>
</dbReference>
<organism evidence="1 2">
    <name type="scientific">Rhodococcus ruber</name>
    <dbReference type="NCBI Taxonomy" id="1830"/>
    <lineage>
        <taxon>Bacteria</taxon>
        <taxon>Bacillati</taxon>
        <taxon>Actinomycetota</taxon>
        <taxon>Actinomycetes</taxon>
        <taxon>Mycobacteriales</taxon>
        <taxon>Nocardiaceae</taxon>
        <taxon>Rhodococcus</taxon>
    </lineage>
</organism>
<proteinExistence type="predicted"/>
<dbReference type="InterPro" id="IPR050484">
    <property type="entry name" value="Transf_Hexapept/Carb_Anhydrase"/>
</dbReference>
<comment type="caution">
    <text evidence="1">The sequence shown here is derived from an EMBL/GenBank/DDBJ whole genome shotgun (WGS) entry which is preliminary data.</text>
</comment>
<reference evidence="1" key="1">
    <citation type="submission" date="2022-12" db="EMBL/GenBank/DDBJ databases">
        <authorList>
            <person name="Krivoruchko A.V."/>
            <person name="Elkin A."/>
        </authorList>
    </citation>
    <scope>NUCLEOTIDE SEQUENCE</scope>
    <source>
        <strain evidence="1">IEGM 1391</strain>
    </source>
</reference>
<dbReference type="Pfam" id="PF00132">
    <property type="entry name" value="Hexapep"/>
    <property type="match status" value="1"/>
</dbReference>
<dbReference type="InterPro" id="IPR001451">
    <property type="entry name" value="Hexapep"/>
</dbReference>
<protein>
    <submittedName>
        <fullName evidence="1">Gamma carbonic anhydrase family protein</fullName>
    </submittedName>
</protein>
<gene>
    <name evidence="1" type="ORF">O4220_17070</name>
</gene>
<keyword evidence="2" id="KW-1185">Reference proteome</keyword>
<name>A0ABT4MGX5_9NOCA</name>
<dbReference type="PANTHER" id="PTHR13061">
    <property type="entry name" value="DYNACTIN SUBUNIT P25"/>
    <property type="match status" value="1"/>
</dbReference>
<accession>A0ABT4MGX5</accession>
<dbReference type="CDD" id="cd04645">
    <property type="entry name" value="LbH_gamma_CA_like"/>
    <property type="match status" value="1"/>
</dbReference>
<evidence type="ECO:0000313" key="2">
    <source>
        <dbReference type="Proteomes" id="UP001081071"/>
    </source>
</evidence>
<dbReference type="Gene3D" id="2.160.10.10">
    <property type="entry name" value="Hexapeptide repeat proteins"/>
    <property type="match status" value="1"/>
</dbReference>
<dbReference type="EMBL" id="JAPWIJ010000006">
    <property type="protein sequence ID" value="MCZ4520226.1"/>
    <property type="molecule type" value="Genomic_DNA"/>
</dbReference>
<dbReference type="SUPFAM" id="SSF51161">
    <property type="entry name" value="Trimeric LpxA-like enzymes"/>
    <property type="match status" value="1"/>
</dbReference>
<sequence>MIVHLDGMQVETENSAWVAPTAVVIGRVTLGSEVGVWYGSVIRADDETIRIGDRTNVQDGCVLHADPGFPLEIGTGVSLGHNAVLHGCTIGDDVLIGMGAIVMNGAVVGRGSLVAAGAVVTAGAVVPSGSLVAGIPGKVRRSLTSDEIEGNRANARSYVDNVARHRAAHTL</sequence>
<evidence type="ECO:0000313" key="1">
    <source>
        <dbReference type="EMBL" id="MCZ4520226.1"/>
    </source>
</evidence>
<dbReference type="PANTHER" id="PTHR13061:SF29">
    <property type="entry name" value="GAMMA CARBONIC ANHYDRASE-LIKE 1, MITOCHONDRIAL-RELATED"/>
    <property type="match status" value="1"/>
</dbReference>
<dbReference type="RefSeq" id="WP_269606285.1">
    <property type="nucleotide sequence ID" value="NZ_JAPWIJ010000006.1"/>
</dbReference>
<dbReference type="InterPro" id="IPR047324">
    <property type="entry name" value="LbH_gamma_CA-like"/>
</dbReference>
<dbReference type="Proteomes" id="UP001081071">
    <property type="component" value="Unassembled WGS sequence"/>
</dbReference>